<keyword evidence="4" id="KW-1185">Reference proteome</keyword>
<dbReference type="AlphaFoldDB" id="A0A3M6THP2"/>
<accession>A0A3M6THP2</accession>
<dbReference type="Proteomes" id="UP000275408">
    <property type="component" value="Unassembled WGS sequence"/>
</dbReference>
<evidence type="ECO:0000256" key="2">
    <source>
        <dbReference type="SAM" id="MobiDB-lite"/>
    </source>
</evidence>
<feature type="coiled-coil region" evidence="1">
    <location>
        <begin position="230"/>
        <end position="264"/>
    </location>
</feature>
<sequence length="353" mass="39351">MDSMESLPASVRSHVSESLLDTDLKPSPEHSCMMRGEASAEIGNEMTNSSIQWPINLEMKPEHDKNEECVPRVTGLYQWFDNQALSEEASSVNVDQIEHPSASIQEILEASRLSKNKDLLQLLGEIGSGDDSLPGSYWQEVGGSDFNSQNAGFPVSGTDECPHFQDAQNFRTFLEPLPLVMSSLPGVMSSYNVAQPGDSIIWTGQNDTDTGRGVTLECIQAGEAFPFVPNSSTSQELRDITDDIRKQEEKKRKRRERNKQCSREFRRKQKVREQLLTRGKAEKEQILVERYKRIEKTSKILIKIATSSGACEKGQGIINMVAGLINKENLPCSVVKSNMAANRLVSHTQTQAF</sequence>
<proteinExistence type="predicted"/>
<evidence type="ECO:0000313" key="3">
    <source>
        <dbReference type="EMBL" id="RMX40900.1"/>
    </source>
</evidence>
<feature type="region of interest" description="Disordered" evidence="2">
    <location>
        <begin position="1"/>
        <end position="30"/>
    </location>
</feature>
<organism evidence="3 4">
    <name type="scientific">Pocillopora damicornis</name>
    <name type="common">Cauliflower coral</name>
    <name type="synonym">Millepora damicornis</name>
    <dbReference type="NCBI Taxonomy" id="46731"/>
    <lineage>
        <taxon>Eukaryota</taxon>
        <taxon>Metazoa</taxon>
        <taxon>Cnidaria</taxon>
        <taxon>Anthozoa</taxon>
        <taxon>Hexacorallia</taxon>
        <taxon>Scleractinia</taxon>
        <taxon>Astrocoeniina</taxon>
        <taxon>Pocilloporidae</taxon>
        <taxon>Pocillopora</taxon>
    </lineage>
</organism>
<evidence type="ECO:0008006" key="5">
    <source>
        <dbReference type="Google" id="ProtNLM"/>
    </source>
</evidence>
<gene>
    <name evidence="3" type="ORF">pdam_00012006</name>
</gene>
<evidence type="ECO:0000313" key="4">
    <source>
        <dbReference type="Proteomes" id="UP000275408"/>
    </source>
</evidence>
<name>A0A3M6THP2_POCDA</name>
<reference evidence="3 4" key="1">
    <citation type="journal article" date="2018" name="Sci. Rep.">
        <title>Comparative analysis of the Pocillopora damicornis genome highlights role of immune system in coral evolution.</title>
        <authorList>
            <person name="Cunning R."/>
            <person name="Bay R.A."/>
            <person name="Gillette P."/>
            <person name="Baker A.C."/>
            <person name="Traylor-Knowles N."/>
        </authorList>
    </citation>
    <scope>NUCLEOTIDE SEQUENCE [LARGE SCALE GENOMIC DNA]</scope>
    <source>
        <strain evidence="3">RSMAS</strain>
        <tissue evidence="3">Whole animal</tissue>
    </source>
</reference>
<dbReference type="EMBL" id="RCHS01003561">
    <property type="protein sequence ID" value="RMX40900.1"/>
    <property type="molecule type" value="Genomic_DNA"/>
</dbReference>
<protein>
    <recommendedName>
        <fullName evidence="5">BZIP domain-containing protein</fullName>
    </recommendedName>
</protein>
<keyword evidence="1" id="KW-0175">Coiled coil</keyword>
<comment type="caution">
    <text evidence="3">The sequence shown here is derived from an EMBL/GenBank/DDBJ whole genome shotgun (WGS) entry which is preliminary data.</text>
</comment>
<dbReference type="OrthoDB" id="5969566at2759"/>
<evidence type="ECO:0000256" key="1">
    <source>
        <dbReference type="SAM" id="Coils"/>
    </source>
</evidence>